<organism evidence="3 4">
    <name type="scientific">Mycena alexandri</name>
    <dbReference type="NCBI Taxonomy" id="1745969"/>
    <lineage>
        <taxon>Eukaryota</taxon>
        <taxon>Fungi</taxon>
        <taxon>Dikarya</taxon>
        <taxon>Basidiomycota</taxon>
        <taxon>Agaricomycotina</taxon>
        <taxon>Agaricomycetes</taxon>
        <taxon>Agaricomycetidae</taxon>
        <taxon>Agaricales</taxon>
        <taxon>Marasmiineae</taxon>
        <taxon>Mycenaceae</taxon>
        <taxon>Mycena</taxon>
    </lineage>
</organism>
<feature type="transmembrane region" description="Helical" evidence="2">
    <location>
        <begin position="72"/>
        <end position="92"/>
    </location>
</feature>
<feature type="transmembrane region" description="Helical" evidence="2">
    <location>
        <begin position="21"/>
        <end position="38"/>
    </location>
</feature>
<feature type="region of interest" description="Disordered" evidence="1">
    <location>
        <begin position="101"/>
        <end position="136"/>
    </location>
</feature>
<dbReference type="EMBL" id="JARJCM010000027">
    <property type="protein sequence ID" value="KAJ7039465.1"/>
    <property type="molecule type" value="Genomic_DNA"/>
</dbReference>
<reference evidence="3" key="1">
    <citation type="submission" date="2023-03" db="EMBL/GenBank/DDBJ databases">
        <title>Massive genome expansion in bonnet fungi (Mycena s.s.) driven by repeated elements and novel gene families across ecological guilds.</title>
        <authorList>
            <consortium name="Lawrence Berkeley National Laboratory"/>
            <person name="Harder C.B."/>
            <person name="Miyauchi S."/>
            <person name="Viragh M."/>
            <person name="Kuo A."/>
            <person name="Thoen E."/>
            <person name="Andreopoulos B."/>
            <person name="Lu D."/>
            <person name="Skrede I."/>
            <person name="Drula E."/>
            <person name="Henrissat B."/>
            <person name="Morin E."/>
            <person name="Kohler A."/>
            <person name="Barry K."/>
            <person name="LaButti K."/>
            <person name="Morin E."/>
            <person name="Salamov A."/>
            <person name="Lipzen A."/>
            <person name="Mereny Z."/>
            <person name="Hegedus B."/>
            <person name="Baldrian P."/>
            <person name="Stursova M."/>
            <person name="Weitz H."/>
            <person name="Taylor A."/>
            <person name="Grigoriev I.V."/>
            <person name="Nagy L.G."/>
            <person name="Martin F."/>
            <person name="Kauserud H."/>
        </authorList>
    </citation>
    <scope>NUCLEOTIDE SEQUENCE</scope>
    <source>
        <strain evidence="3">CBHHK200</strain>
    </source>
</reference>
<sequence>MLQMFTSTFSMFSSSKGVDGFFGLICVVIQMVLTVVLSEPKTEFTTAVRATATVKVVYQPTKCALSNGTGSFPYVAAMGYAAIVSSGLVYILRAKRVVQQVPTPGSHADKDPGTGDQPPSPPSDADTESNAKKTSE</sequence>
<comment type="caution">
    <text evidence="3">The sequence shown here is derived from an EMBL/GenBank/DDBJ whole genome shotgun (WGS) entry which is preliminary data.</text>
</comment>
<evidence type="ECO:0000256" key="1">
    <source>
        <dbReference type="SAM" id="MobiDB-lite"/>
    </source>
</evidence>
<evidence type="ECO:0000313" key="3">
    <source>
        <dbReference type="EMBL" id="KAJ7039465.1"/>
    </source>
</evidence>
<accession>A0AAD6T5A3</accession>
<keyword evidence="4" id="KW-1185">Reference proteome</keyword>
<protein>
    <submittedName>
        <fullName evidence="3">Uncharacterized protein</fullName>
    </submittedName>
</protein>
<keyword evidence="2" id="KW-0472">Membrane</keyword>
<evidence type="ECO:0000256" key="2">
    <source>
        <dbReference type="SAM" id="Phobius"/>
    </source>
</evidence>
<keyword evidence="2" id="KW-0812">Transmembrane</keyword>
<evidence type="ECO:0000313" key="4">
    <source>
        <dbReference type="Proteomes" id="UP001218188"/>
    </source>
</evidence>
<name>A0AAD6T5A3_9AGAR</name>
<dbReference type="AlphaFoldDB" id="A0AAD6T5A3"/>
<keyword evidence="2" id="KW-1133">Transmembrane helix</keyword>
<proteinExistence type="predicted"/>
<dbReference type="Proteomes" id="UP001218188">
    <property type="component" value="Unassembled WGS sequence"/>
</dbReference>
<gene>
    <name evidence="3" type="ORF">C8F04DRAFT_1255164</name>
</gene>